<name>A0ABN3BI27_9ACTN</name>
<gene>
    <name evidence="14" type="ORF">GCM10009787_27080</name>
</gene>
<comment type="subcellular location">
    <subcellularLocation>
        <location evidence="1">Cell membrane</location>
        <topology evidence="1">Multi-pass membrane protein</topology>
    </subcellularLocation>
</comment>
<evidence type="ECO:0000256" key="11">
    <source>
        <dbReference type="RuleBase" id="RU362091"/>
    </source>
</evidence>
<evidence type="ECO:0000256" key="4">
    <source>
        <dbReference type="ARBA" id="ARBA00022475"/>
    </source>
</evidence>
<keyword evidence="15" id="KW-1185">Reference proteome</keyword>
<keyword evidence="6 13" id="KW-1133">Transmembrane helix</keyword>
<evidence type="ECO:0000256" key="3">
    <source>
        <dbReference type="ARBA" id="ARBA00022448"/>
    </source>
</evidence>
<reference evidence="14 15" key="1">
    <citation type="journal article" date="2019" name="Int. J. Syst. Evol. Microbiol.">
        <title>The Global Catalogue of Microorganisms (GCM) 10K type strain sequencing project: providing services to taxonomists for standard genome sequencing and annotation.</title>
        <authorList>
            <consortium name="The Broad Institute Genomics Platform"/>
            <consortium name="The Broad Institute Genome Sequencing Center for Infectious Disease"/>
            <person name="Wu L."/>
            <person name="Ma J."/>
        </authorList>
    </citation>
    <scope>NUCLEOTIDE SEQUENCE [LARGE SCALE GENOMIC DNA]</scope>
    <source>
        <strain evidence="14 15">JCM 14924</strain>
    </source>
</reference>
<evidence type="ECO:0000256" key="7">
    <source>
        <dbReference type="ARBA" id="ARBA00023053"/>
    </source>
</evidence>
<organism evidence="14 15">
    <name type="scientific">Streptomyces bangladeshensis</name>
    <dbReference type="NCBI Taxonomy" id="295352"/>
    <lineage>
        <taxon>Bacteria</taxon>
        <taxon>Bacillati</taxon>
        <taxon>Actinomycetota</taxon>
        <taxon>Actinomycetes</taxon>
        <taxon>Kitasatosporales</taxon>
        <taxon>Streptomycetaceae</taxon>
        <taxon>Streptomyces</taxon>
    </lineage>
</organism>
<keyword evidence="3" id="KW-0813">Transport</keyword>
<feature type="transmembrane region" description="Helical" evidence="13">
    <location>
        <begin position="437"/>
        <end position="452"/>
    </location>
</feature>
<dbReference type="PANTHER" id="PTHR42985:SF47">
    <property type="entry name" value="INTEGRAL MEMBRANE TRANSPORT PROTEIN"/>
    <property type="match status" value="1"/>
</dbReference>
<keyword evidence="7" id="KW-0915">Sodium</keyword>
<feature type="transmembrane region" description="Helical" evidence="13">
    <location>
        <begin position="116"/>
        <end position="138"/>
    </location>
</feature>
<feature type="region of interest" description="Disordered" evidence="12">
    <location>
        <begin position="494"/>
        <end position="526"/>
    </location>
</feature>
<evidence type="ECO:0000256" key="12">
    <source>
        <dbReference type="SAM" id="MobiDB-lite"/>
    </source>
</evidence>
<evidence type="ECO:0000256" key="9">
    <source>
        <dbReference type="ARBA" id="ARBA00023136"/>
    </source>
</evidence>
<dbReference type="InterPro" id="IPR001734">
    <property type="entry name" value="Na/solute_symporter"/>
</dbReference>
<dbReference type="Proteomes" id="UP001501391">
    <property type="component" value="Unassembled WGS sequence"/>
</dbReference>
<evidence type="ECO:0000256" key="5">
    <source>
        <dbReference type="ARBA" id="ARBA00022692"/>
    </source>
</evidence>
<dbReference type="InterPro" id="IPR051163">
    <property type="entry name" value="Sodium:Solute_Symporter_SSF"/>
</dbReference>
<feature type="transmembrane region" description="Helical" evidence="13">
    <location>
        <begin position="78"/>
        <end position="96"/>
    </location>
</feature>
<evidence type="ECO:0000256" key="6">
    <source>
        <dbReference type="ARBA" id="ARBA00022989"/>
    </source>
</evidence>
<evidence type="ECO:0000256" key="13">
    <source>
        <dbReference type="SAM" id="Phobius"/>
    </source>
</evidence>
<protein>
    <submittedName>
        <fullName evidence="14">Sodium:solute symporter</fullName>
    </submittedName>
</protein>
<keyword evidence="10" id="KW-0739">Sodium transport</keyword>
<evidence type="ECO:0000256" key="8">
    <source>
        <dbReference type="ARBA" id="ARBA00023065"/>
    </source>
</evidence>
<accession>A0ABN3BI27</accession>
<comment type="similarity">
    <text evidence="2 11">Belongs to the sodium:solute symporter (SSF) (TC 2.A.21) family.</text>
</comment>
<dbReference type="PROSITE" id="PS50283">
    <property type="entry name" value="NA_SOLUT_SYMP_3"/>
    <property type="match status" value="1"/>
</dbReference>
<feature type="transmembrane region" description="Helical" evidence="13">
    <location>
        <begin position="45"/>
        <end position="66"/>
    </location>
</feature>
<keyword evidence="9 13" id="KW-0472">Membrane</keyword>
<feature type="transmembrane region" description="Helical" evidence="13">
    <location>
        <begin position="381"/>
        <end position="399"/>
    </location>
</feature>
<dbReference type="CDD" id="cd11493">
    <property type="entry name" value="SLC5sbd_NIS-like_u1"/>
    <property type="match status" value="1"/>
</dbReference>
<feature type="transmembrane region" description="Helical" evidence="13">
    <location>
        <begin position="6"/>
        <end position="24"/>
    </location>
</feature>
<evidence type="ECO:0000313" key="14">
    <source>
        <dbReference type="EMBL" id="GAA2195734.1"/>
    </source>
</evidence>
<evidence type="ECO:0000256" key="10">
    <source>
        <dbReference type="ARBA" id="ARBA00023201"/>
    </source>
</evidence>
<comment type="caution">
    <text evidence="14">The sequence shown here is derived from an EMBL/GenBank/DDBJ whole genome shotgun (WGS) entry which is preliminary data.</text>
</comment>
<feature type="transmembrane region" description="Helical" evidence="13">
    <location>
        <begin position="231"/>
        <end position="254"/>
    </location>
</feature>
<feature type="transmembrane region" description="Helical" evidence="13">
    <location>
        <begin position="405"/>
        <end position="425"/>
    </location>
</feature>
<feature type="transmembrane region" description="Helical" evidence="13">
    <location>
        <begin position="158"/>
        <end position="176"/>
    </location>
</feature>
<proteinExistence type="inferred from homology"/>
<evidence type="ECO:0000313" key="15">
    <source>
        <dbReference type="Proteomes" id="UP001501391"/>
    </source>
</evidence>
<dbReference type="EMBL" id="BAAAOQ010000008">
    <property type="protein sequence ID" value="GAA2195734.1"/>
    <property type="molecule type" value="Genomic_DNA"/>
</dbReference>
<keyword evidence="8" id="KW-0406">Ion transport</keyword>
<keyword evidence="4" id="KW-1003">Cell membrane</keyword>
<keyword evidence="5 13" id="KW-0812">Transmembrane</keyword>
<feature type="transmembrane region" description="Helical" evidence="13">
    <location>
        <begin position="188"/>
        <end position="211"/>
    </location>
</feature>
<feature type="transmembrane region" description="Helical" evidence="13">
    <location>
        <begin position="472"/>
        <end position="492"/>
    </location>
</feature>
<evidence type="ECO:0000256" key="1">
    <source>
        <dbReference type="ARBA" id="ARBA00004651"/>
    </source>
</evidence>
<dbReference type="InterPro" id="IPR038377">
    <property type="entry name" value="Na/Glc_symporter_sf"/>
</dbReference>
<evidence type="ECO:0000256" key="2">
    <source>
        <dbReference type="ARBA" id="ARBA00006434"/>
    </source>
</evidence>
<dbReference type="RefSeq" id="WP_346162739.1">
    <property type="nucleotide sequence ID" value="NZ_BAAAOQ010000008.1"/>
</dbReference>
<dbReference type="PANTHER" id="PTHR42985">
    <property type="entry name" value="SODIUM-COUPLED MONOCARBOXYLATE TRANSPORTER"/>
    <property type="match status" value="1"/>
</dbReference>
<dbReference type="Gene3D" id="1.20.1730.10">
    <property type="entry name" value="Sodium/glucose cotransporter"/>
    <property type="match status" value="1"/>
</dbReference>
<feature type="transmembrane region" description="Helical" evidence="13">
    <location>
        <begin position="321"/>
        <end position="343"/>
    </location>
</feature>
<feature type="transmembrane region" description="Helical" evidence="13">
    <location>
        <begin position="275"/>
        <end position="301"/>
    </location>
</feature>
<dbReference type="Pfam" id="PF00474">
    <property type="entry name" value="SSF"/>
    <property type="match status" value="1"/>
</dbReference>
<sequence length="526" mass="55649">MRQLDLVVIVVYLVAIAVIGLRLAGRQRTSKDYFVGESGMPWWTVSFSVVATETSVLTVISVPGGAYSGQGFGNVELALGYVVGRVVVATVLIPLYKRGGFVSAYQYLGTRFGLRLQGLASVTFVFTRLLAEGVRLFASAIPIKLLLDEFGVHTSYRVIIIVLTVITVVYTYLGGIKAVIWTDAIQMGLYLGGAVLAIAVLSAHVGGAGYARALHAGQFRLFDTDFALAHILTSPFALPTAILGGAIFAMASHGSDQLIVQRILATRSLRDGQKAMIASGVFVTFQFAAFSLVGALLWSYNQGKSFQELGLSSSDNLYPDFILHGLPVVISGLLVAGILGAAMGSLSSALNSMSNSTVADIIHSFFRTTPSEAFLLKLARVMTLVWAALMAVFACAFSAGTGNVYLTGLTIAGYTYGALLGAFLLGRIVRRANETDSIVAFLVTVAVMTYIVREVKIDVTTAGATVPTAIAAQWLVPIGVVATLVVGGLMSLSHRAPESPVPPEVRVDDDEPGPGDGRVTTATHRN</sequence>